<dbReference type="PIRSF" id="PIRSF005673">
    <property type="entry name" value="Importin_alpha"/>
    <property type="match status" value="1"/>
</dbReference>
<name>E4XCZ4_OIKDI</name>
<evidence type="ECO:0000259" key="8">
    <source>
        <dbReference type="PROSITE" id="PS51214"/>
    </source>
</evidence>
<feature type="repeat" description="ARM" evidence="6">
    <location>
        <begin position="112"/>
        <end position="154"/>
    </location>
</feature>
<dbReference type="InterPro" id="IPR011989">
    <property type="entry name" value="ARM-like"/>
</dbReference>
<dbReference type="Pfam" id="PF16186">
    <property type="entry name" value="Arm_3"/>
    <property type="match status" value="1"/>
</dbReference>
<dbReference type="Gene3D" id="1.25.10.10">
    <property type="entry name" value="Leucine-rich Repeat Variant"/>
    <property type="match status" value="1"/>
</dbReference>
<dbReference type="InterPro" id="IPR024931">
    <property type="entry name" value="Importin_alpha"/>
</dbReference>
<keyword evidence="3" id="KW-0677">Repeat</keyword>
<dbReference type="Pfam" id="PF01749">
    <property type="entry name" value="IBB"/>
    <property type="match status" value="1"/>
</dbReference>
<dbReference type="PANTHER" id="PTHR23316">
    <property type="entry name" value="IMPORTIN ALPHA"/>
    <property type="match status" value="1"/>
</dbReference>
<feature type="domain" description="IBB" evidence="8">
    <location>
        <begin position="1"/>
        <end position="51"/>
    </location>
</feature>
<keyword evidence="10" id="KW-1185">Reference proteome</keyword>
<keyword evidence="4 5" id="KW-0653">Protein transport</keyword>
<dbReference type="Proteomes" id="UP000001307">
    <property type="component" value="Unassembled WGS sequence"/>
</dbReference>
<evidence type="ECO:0000256" key="7">
    <source>
        <dbReference type="SAM" id="MobiDB-lite"/>
    </source>
</evidence>
<dbReference type="GO" id="GO:0005737">
    <property type="term" value="C:cytoplasm"/>
    <property type="evidence" value="ECO:0007669"/>
    <property type="project" value="InterPro"/>
</dbReference>
<dbReference type="Pfam" id="PF00514">
    <property type="entry name" value="Arm"/>
    <property type="match status" value="2"/>
</dbReference>
<dbReference type="OrthoDB" id="10266088at2759"/>
<keyword evidence="2 5" id="KW-0813">Transport</keyword>
<evidence type="ECO:0000313" key="10">
    <source>
        <dbReference type="Proteomes" id="UP000001307"/>
    </source>
</evidence>
<dbReference type="PROSITE" id="PS51214">
    <property type="entry name" value="IBB"/>
    <property type="match status" value="1"/>
</dbReference>
<protein>
    <recommendedName>
        <fullName evidence="5">Importin subunit alpha</fullName>
    </recommendedName>
</protein>
<proteinExistence type="inferred from homology"/>
<dbReference type="GO" id="GO:0006606">
    <property type="term" value="P:protein import into nucleus"/>
    <property type="evidence" value="ECO:0007669"/>
    <property type="project" value="InterPro"/>
</dbReference>
<dbReference type="InterPro" id="IPR000225">
    <property type="entry name" value="Armadillo"/>
</dbReference>
<gene>
    <name evidence="9" type="ORF">GSOID_T00008028001</name>
</gene>
<dbReference type="SMART" id="SM00185">
    <property type="entry name" value="ARM"/>
    <property type="match status" value="5"/>
</dbReference>
<dbReference type="SUPFAM" id="SSF48371">
    <property type="entry name" value="ARM repeat"/>
    <property type="match status" value="1"/>
</dbReference>
<feature type="compositionally biased region" description="Basic and acidic residues" evidence="7">
    <location>
        <begin position="14"/>
        <end position="25"/>
    </location>
</feature>
<sequence length="517" mass="57759">MSENRQAKHKNAGKKYEARLNRREVAVQLRKSAREEQMSKRRNLVEDLNTSPLKTNSPDRNDDERLLPKTYNEIRSFFESGIPSQLRRATKACRKKLSASGTPPIDEIIDAGFVDPLIKCLYSNDTSTQKEAAWALTNITCGDERQTAAVVNKGGISGLTHCFNNDEDPETVEQAIWAIGNICGDGPRMRDLVLEHGIVNKIMPHIKSEQTNEFLANLTWMLSNLCRNKPAPEFKQVEPLLLPLNALLGWKESRCNIDSAWALSYFSDGGDEYVEAMTKVDGLIKQLMTLAASSKPKMMVPAIRALGNGLTGDDINTEAMMSAGYLDMASYMLTSEERKPDSVIKDVIWGLSNIAAGTSSQQHRLAASTYILAEVGHQIKGADFKIRKECCYLFGNLVTGAKKLCKDDFHNLLMCKSLQGVASILECSDTALIEVALRFYKSMLELADQYTINILDIVEECGALESFEKLQMHESDEIYSLAVFIVETWFGCDEIADDGEELAFKEPLREANMKFSF</sequence>
<evidence type="ECO:0000256" key="6">
    <source>
        <dbReference type="PROSITE-ProRule" id="PRU00259"/>
    </source>
</evidence>
<reference evidence="9" key="1">
    <citation type="journal article" date="2010" name="Science">
        <title>Plasticity of animal genome architecture unmasked by rapid evolution of a pelagic tunicate.</title>
        <authorList>
            <person name="Denoeud F."/>
            <person name="Henriet S."/>
            <person name="Mungpakdee S."/>
            <person name="Aury J.M."/>
            <person name="Da Silva C."/>
            <person name="Brinkmann H."/>
            <person name="Mikhaleva J."/>
            <person name="Olsen L.C."/>
            <person name="Jubin C."/>
            <person name="Canestro C."/>
            <person name="Bouquet J.M."/>
            <person name="Danks G."/>
            <person name="Poulain J."/>
            <person name="Campsteijn C."/>
            <person name="Adamski M."/>
            <person name="Cross I."/>
            <person name="Yadetie F."/>
            <person name="Muffato M."/>
            <person name="Louis A."/>
            <person name="Butcher S."/>
            <person name="Tsagkogeorga G."/>
            <person name="Konrad A."/>
            <person name="Singh S."/>
            <person name="Jensen M.F."/>
            <person name="Cong E.H."/>
            <person name="Eikeseth-Otteraa H."/>
            <person name="Noel B."/>
            <person name="Anthouard V."/>
            <person name="Porcel B.M."/>
            <person name="Kachouri-Lafond R."/>
            <person name="Nishino A."/>
            <person name="Ugolini M."/>
            <person name="Chourrout P."/>
            <person name="Nishida H."/>
            <person name="Aasland R."/>
            <person name="Huzurbazar S."/>
            <person name="Westhof E."/>
            <person name="Delsuc F."/>
            <person name="Lehrach H."/>
            <person name="Reinhardt R."/>
            <person name="Weissenbach J."/>
            <person name="Roy S.W."/>
            <person name="Artiguenave F."/>
            <person name="Postlethwait J.H."/>
            <person name="Manak J.R."/>
            <person name="Thompson E.M."/>
            <person name="Jaillon O."/>
            <person name="Du Pasquier L."/>
            <person name="Boudinot P."/>
            <person name="Liberles D.A."/>
            <person name="Volff J.N."/>
            <person name="Philippe H."/>
            <person name="Lenhard B."/>
            <person name="Roest Crollius H."/>
            <person name="Wincker P."/>
            <person name="Chourrout D."/>
        </authorList>
    </citation>
    <scope>NUCLEOTIDE SEQUENCE [LARGE SCALE GENOMIC DNA]</scope>
</reference>
<dbReference type="InterPro" id="IPR036975">
    <property type="entry name" value="Importin-a_IBB_sf"/>
</dbReference>
<feature type="compositionally biased region" description="Basic and acidic residues" evidence="7">
    <location>
        <begin position="32"/>
        <end position="45"/>
    </location>
</feature>
<feature type="region of interest" description="Disordered" evidence="7">
    <location>
        <begin position="1"/>
        <end position="65"/>
    </location>
</feature>
<evidence type="ECO:0000256" key="4">
    <source>
        <dbReference type="ARBA" id="ARBA00022927"/>
    </source>
</evidence>
<evidence type="ECO:0000313" key="9">
    <source>
        <dbReference type="EMBL" id="CBY09469.1"/>
    </source>
</evidence>
<dbReference type="GO" id="GO:0061608">
    <property type="term" value="F:nuclear import signal receptor activity"/>
    <property type="evidence" value="ECO:0007669"/>
    <property type="project" value="InterPro"/>
</dbReference>
<dbReference type="InterPro" id="IPR016024">
    <property type="entry name" value="ARM-type_fold"/>
</dbReference>
<evidence type="ECO:0000256" key="3">
    <source>
        <dbReference type="ARBA" id="ARBA00022737"/>
    </source>
</evidence>
<dbReference type="InterPro" id="IPR002652">
    <property type="entry name" value="Importin-a_IBB"/>
</dbReference>
<evidence type="ECO:0000256" key="1">
    <source>
        <dbReference type="ARBA" id="ARBA00010394"/>
    </source>
</evidence>
<organism evidence="9">
    <name type="scientific">Oikopleura dioica</name>
    <name type="common">Tunicate</name>
    <dbReference type="NCBI Taxonomy" id="34765"/>
    <lineage>
        <taxon>Eukaryota</taxon>
        <taxon>Metazoa</taxon>
        <taxon>Chordata</taxon>
        <taxon>Tunicata</taxon>
        <taxon>Appendicularia</taxon>
        <taxon>Copelata</taxon>
        <taxon>Oikopleuridae</taxon>
        <taxon>Oikopleura</taxon>
    </lineage>
</organism>
<evidence type="ECO:0000256" key="5">
    <source>
        <dbReference type="PIRNR" id="PIRNR005673"/>
    </source>
</evidence>
<comment type="similarity">
    <text evidence="1 5">Belongs to the importin alpha family.</text>
</comment>
<dbReference type="PROSITE" id="PS50176">
    <property type="entry name" value="ARM_REPEAT"/>
    <property type="match status" value="1"/>
</dbReference>
<evidence type="ECO:0000256" key="2">
    <source>
        <dbReference type="ARBA" id="ARBA00022448"/>
    </source>
</evidence>
<dbReference type="InParanoid" id="E4XCZ4"/>
<dbReference type="AlphaFoldDB" id="E4XCZ4"/>
<accession>E4XCZ4</accession>
<dbReference type="InterPro" id="IPR032413">
    <property type="entry name" value="Arm_3"/>
</dbReference>
<dbReference type="Gene3D" id="1.20.5.690">
    <property type="entry name" value="Importin-alpha, importin-beta-binding domain"/>
    <property type="match status" value="1"/>
</dbReference>
<dbReference type="EMBL" id="FN653037">
    <property type="protein sequence ID" value="CBY09469.1"/>
    <property type="molecule type" value="Genomic_DNA"/>
</dbReference>